<evidence type="ECO:0000313" key="2">
    <source>
        <dbReference type="EMBL" id="GAK73629.1"/>
    </source>
</evidence>
<sequence>MQNIPNSFKELVQEEQKTLKSEIRDLIGKSISTHENNDELTDEERKQHEQYKKNKKESESKLSNKEWGFEVLDSLLNGNNYDNMSSIDSQFNKLKSVLESCSQTYYFDPKTLSSAQDNFVETIKTFKNNYSKHNSECQGFINKINSLVEEFKAIQERIINNIIMLRKKFEYRFFYIAKQKLKFYKQEVQKHLQQIKKELQAFKEQTIPLKQYCNQL</sequence>
<evidence type="ECO:0000313" key="3">
    <source>
        <dbReference type="Proteomes" id="UP000028900"/>
    </source>
</evidence>
<keyword evidence="2" id="KW-0436">Ligase</keyword>
<comment type="caution">
    <text evidence="2">The sequence shown here is derived from an EMBL/GenBank/DDBJ whole genome shotgun (WGS) entry which is preliminary data.</text>
</comment>
<accession>A0ABQ0J1Z6</accession>
<proteinExistence type="predicted"/>
<reference evidence="3" key="1">
    <citation type="journal article" date="2014" name="Genome Announc.">
        <title>Draft Genome Sequence of ''Candidatus Phytoplasma asteris'' Strain OY-V, an Unculturable Plant-Pathogenic Bacterium.</title>
        <authorList>
            <person name="Kakizawa S."/>
            <person name="Makino A."/>
            <person name="Ishii Y."/>
            <person name="Tamaki H."/>
            <person name="Kamagata Y."/>
        </authorList>
    </citation>
    <scope>NUCLEOTIDE SEQUENCE [LARGE SCALE GENOMIC DNA]</scope>
    <source>
        <strain evidence="3">OY-V</strain>
    </source>
</reference>
<dbReference type="Proteomes" id="UP000028900">
    <property type="component" value="Unassembled WGS sequence"/>
</dbReference>
<dbReference type="GO" id="GO:0016874">
    <property type="term" value="F:ligase activity"/>
    <property type="evidence" value="ECO:0007669"/>
    <property type="project" value="UniProtKB-KW"/>
</dbReference>
<protein>
    <submittedName>
        <fullName evidence="2">ATP-dependent DNA ligase</fullName>
    </submittedName>
</protein>
<feature type="region of interest" description="Disordered" evidence="1">
    <location>
        <begin position="28"/>
        <end position="58"/>
    </location>
</feature>
<organism evidence="2 3">
    <name type="scientific">'Chrysanthemum coronarium' phytoplasma</name>
    <dbReference type="NCBI Taxonomy" id="1520703"/>
    <lineage>
        <taxon>Bacteria</taxon>
        <taxon>Bacillati</taxon>
        <taxon>Mycoplasmatota</taxon>
        <taxon>Mollicutes</taxon>
        <taxon>Acholeplasmatales</taxon>
        <taxon>Acholeplasmataceae</taxon>
        <taxon>Candidatus Phytoplasma</taxon>
        <taxon>16SrI (Aster yellows group)</taxon>
    </lineage>
</organism>
<feature type="compositionally biased region" description="Basic and acidic residues" evidence="1">
    <location>
        <begin position="43"/>
        <end position="58"/>
    </location>
</feature>
<gene>
    <name evidence="2" type="ORF">OYV_01080</name>
</gene>
<dbReference type="RefSeq" id="WP_011160407.1">
    <property type="nucleotide sequence ID" value="NZ_BBIY01000007.1"/>
</dbReference>
<evidence type="ECO:0000256" key="1">
    <source>
        <dbReference type="SAM" id="MobiDB-lite"/>
    </source>
</evidence>
<name>A0ABQ0J1Z6_9MOLU</name>
<reference evidence="2 3" key="2">
    <citation type="journal article" date="2014" name="Genome Announc.">
        <title>Draft Genome Sequence of 'Candidatus Phytoplasma asteris' Strain OY-V, an Unculturable Plant-Pathogenic Bacterium.</title>
        <authorList>
            <person name="Kakizawa S."/>
            <person name="Makino A."/>
            <person name="Ishii Y."/>
            <person name="Tamaki H."/>
            <person name="Kamagata Y."/>
        </authorList>
    </citation>
    <scope>NUCLEOTIDE SEQUENCE [LARGE SCALE GENOMIC DNA]</scope>
    <source>
        <strain evidence="2 3">OY-V</strain>
    </source>
</reference>
<dbReference type="EMBL" id="BBIY01000007">
    <property type="protein sequence ID" value="GAK73629.1"/>
    <property type="molecule type" value="Genomic_DNA"/>
</dbReference>
<keyword evidence="3" id="KW-1185">Reference proteome</keyword>